<dbReference type="NCBIfam" id="TIGR00360">
    <property type="entry name" value="ComEC_N-term"/>
    <property type="match status" value="1"/>
</dbReference>
<dbReference type="InterPro" id="IPR004477">
    <property type="entry name" value="ComEC_N"/>
</dbReference>
<keyword evidence="5 6" id="KW-0472">Membrane</keyword>
<dbReference type="PANTHER" id="PTHR30619">
    <property type="entry name" value="DNA INTERNALIZATION/COMPETENCE PROTEIN COMEC/REC2"/>
    <property type="match status" value="1"/>
</dbReference>
<dbReference type="SUPFAM" id="SSF56281">
    <property type="entry name" value="Metallo-hydrolase/oxidoreductase"/>
    <property type="match status" value="1"/>
</dbReference>
<evidence type="ECO:0000256" key="1">
    <source>
        <dbReference type="ARBA" id="ARBA00004651"/>
    </source>
</evidence>
<name>A0ABP4VX02_9MICO</name>
<protein>
    <submittedName>
        <fullName evidence="8">ComEC/Rec2 family competence protein</fullName>
    </submittedName>
</protein>
<dbReference type="InterPro" id="IPR035681">
    <property type="entry name" value="ComA-like_MBL"/>
</dbReference>
<keyword evidence="9" id="KW-1185">Reference proteome</keyword>
<feature type="transmembrane region" description="Helical" evidence="6">
    <location>
        <begin position="467"/>
        <end position="490"/>
    </location>
</feature>
<comment type="caution">
    <text evidence="8">The sequence shown here is derived from an EMBL/GenBank/DDBJ whole genome shotgun (WGS) entry which is preliminary data.</text>
</comment>
<evidence type="ECO:0000256" key="4">
    <source>
        <dbReference type="ARBA" id="ARBA00022989"/>
    </source>
</evidence>
<evidence type="ECO:0000259" key="7">
    <source>
        <dbReference type="SMART" id="SM00849"/>
    </source>
</evidence>
<proteinExistence type="predicted"/>
<feature type="transmembrane region" description="Helical" evidence="6">
    <location>
        <begin position="497"/>
        <end position="517"/>
    </location>
</feature>
<dbReference type="PANTHER" id="PTHR30619:SF1">
    <property type="entry name" value="RECOMBINATION PROTEIN 2"/>
    <property type="match status" value="1"/>
</dbReference>
<organism evidence="8 9">
    <name type="scientific">Isoptericola hypogeus</name>
    <dbReference type="NCBI Taxonomy" id="300179"/>
    <lineage>
        <taxon>Bacteria</taxon>
        <taxon>Bacillati</taxon>
        <taxon>Actinomycetota</taxon>
        <taxon>Actinomycetes</taxon>
        <taxon>Micrococcales</taxon>
        <taxon>Promicromonosporaceae</taxon>
        <taxon>Isoptericola</taxon>
    </lineage>
</organism>
<keyword evidence="2" id="KW-1003">Cell membrane</keyword>
<dbReference type="Pfam" id="PF03772">
    <property type="entry name" value="Competence"/>
    <property type="match status" value="1"/>
</dbReference>
<feature type="transmembrane region" description="Helical" evidence="6">
    <location>
        <begin position="592"/>
        <end position="614"/>
    </location>
</feature>
<dbReference type="SMART" id="SM00849">
    <property type="entry name" value="Lactamase_B"/>
    <property type="match status" value="1"/>
</dbReference>
<comment type="subcellular location">
    <subcellularLocation>
        <location evidence="1">Cell membrane</location>
        <topology evidence="1">Multi-pass membrane protein</topology>
    </subcellularLocation>
</comment>
<feature type="transmembrane region" description="Helical" evidence="6">
    <location>
        <begin position="309"/>
        <end position="329"/>
    </location>
</feature>
<dbReference type="Pfam" id="PF00753">
    <property type="entry name" value="Lactamase_B"/>
    <property type="match status" value="1"/>
</dbReference>
<dbReference type="Gene3D" id="3.60.15.10">
    <property type="entry name" value="Ribonuclease Z/Hydroxyacylglutathione hydrolase-like"/>
    <property type="match status" value="1"/>
</dbReference>
<evidence type="ECO:0000256" key="5">
    <source>
        <dbReference type="ARBA" id="ARBA00023136"/>
    </source>
</evidence>
<dbReference type="Pfam" id="PF13567">
    <property type="entry name" value="DUF4131"/>
    <property type="match status" value="1"/>
</dbReference>
<gene>
    <name evidence="8" type="ORF">GCM10009809_36560</name>
</gene>
<dbReference type="InterPro" id="IPR025405">
    <property type="entry name" value="DUF4131"/>
</dbReference>
<keyword evidence="4 6" id="KW-1133">Transmembrane helix</keyword>
<feature type="transmembrane region" description="Helical" evidence="6">
    <location>
        <begin position="405"/>
        <end position="423"/>
    </location>
</feature>
<sequence>MTGDGPVATAMATAAAPVPVGARPGADLRLVPALLATLGVAWLVTGPAGEASPVVVAAGTGALAVLGVVRTVLRGRASERRGLRGLRGHRGRLARVAGPADVDRAGANRAGANRAGVNRAGVNRAGGTATHVALVIACVVAVCAGAAVQTAQQEPLSGAADEGALARLSGRVASEPRPAVFGEGERWVLAVRAVSARGVTTRTAGQVEVTAPGPPPRFGAAVDVTGVLQATPPGDGVLARATAAAPVPEREPPGAVLRATHTLRAALLDVTEPLSPQARGLVPGVAVGDTSRLPAELADAMRTTSLTHVTAVSGGHFAIVVATLTALCAAFRLPRAVRIAAVALVSLGFVALVRPEPSVLRAAWTCAVALLGLALGRRSAGFPALAAAATALLVVDPWLARSYGFVLSCAATAGLVLLAGPLARRLAPWTGRPLAFALAVPWAAQAACGPVLVLLDPRVALVSVPANLLAGPALVPATVLGLVATVLAPWAPGLAQAVAWLAGLATAWIAAVAGWFADLPGAGLPWPGGPGGAIALGLVTAAGLAVVLRRPPGDGWPRSWRDTGTRAARRARASVRRRAGSRHRGRTTRAHSLLVGLGAGALALVVAVLVSRWAGLPGAGGGAVPRDWEVVACDVGQGDALVVRSGPASAVVVDVGPAGDLAGRCLERLGVDRVDLLVLSHFHADHVGGLDTVLEGRAVTAALVSPLDEPVDQAARARAALAAAGVPVRTAARGDAGVAGGASWQVLGADAGGAGGGSAEGDGANDASVALHLRTAGGLDVVALGDLEEPGQEALLGALGASGDATDVDVVKMAHHGSRSQSAGLAARLSPRVTLVSVGADNTYGHPTDAAVDLYEGTGSALVRTDECGTAALVVRSGEIGLACS</sequence>
<evidence type="ECO:0000256" key="2">
    <source>
        <dbReference type="ARBA" id="ARBA00022475"/>
    </source>
</evidence>
<dbReference type="InterPro" id="IPR001279">
    <property type="entry name" value="Metallo-B-lactamas"/>
</dbReference>
<dbReference type="Proteomes" id="UP001501138">
    <property type="component" value="Unassembled WGS sequence"/>
</dbReference>
<evidence type="ECO:0000256" key="6">
    <source>
        <dbReference type="SAM" id="Phobius"/>
    </source>
</evidence>
<dbReference type="InterPro" id="IPR036866">
    <property type="entry name" value="RibonucZ/Hydroxyglut_hydro"/>
</dbReference>
<feature type="transmembrane region" description="Helical" evidence="6">
    <location>
        <begin position="529"/>
        <end position="548"/>
    </location>
</feature>
<reference evidence="9" key="1">
    <citation type="journal article" date="2019" name="Int. J. Syst. Evol. Microbiol.">
        <title>The Global Catalogue of Microorganisms (GCM) 10K type strain sequencing project: providing services to taxonomists for standard genome sequencing and annotation.</title>
        <authorList>
            <consortium name="The Broad Institute Genomics Platform"/>
            <consortium name="The Broad Institute Genome Sequencing Center for Infectious Disease"/>
            <person name="Wu L."/>
            <person name="Ma J."/>
        </authorList>
    </citation>
    <scope>NUCLEOTIDE SEQUENCE [LARGE SCALE GENOMIC DNA]</scope>
    <source>
        <strain evidence="9">JCM 15589</strain>
    </source>
</reference>
<keyword evidence="3 6" id="KW-0812">Transmembrane</keyword>
<dbReference type="EMBL" id="BAAAPM010000009">
    <property type="protein sequence ID" value="GAA1738145.1"/>
    <property type="molecule type" value="Genomic_DNA"/>
</dbReference>
<dbReference type="CDD" id="cd07731">
    <property type="entry name" value="ComA-like_MBL-fold"/>
    <property type="match status" value="1"/>
</dbReference>
<evidence type="ECO:0000313" key="9">
    <source>
        <dbReference type="Proteomes" id="UP001501138"/>
    </source>
</evidence>
<feature type="transmembrane region" description="Helical" evidence="6">
    <location>
        <begin position="336"/>
        <end position="353"/>
    </location>
</feature>
<evidence type="ECO:0000256" key="3">
    <source>
        <dbReference type="ARBA" id="ARBA00022692"/>
    </source>
</evidence>
<feature type="transmembrane region" description="Helical" evidence="6">
    <location>
        <begin position="435"/>
        <end position="455"/>
    </location>
</feature>
<accession>A0ABP4VX02</accession>
<feature type="domain" description="Metallo-beta-lactamase" evidence="7">
    <location>
        <begin position="637"/>
        <end position="815"/>
    </location>
</feature>
<feature type="transmembrane region" description="Helical" evidence="6">
    <location>
        <begin position="54"/>
        <end position="73"/>
    </location>
</feature>
<evidence type="ECO:0000313" key="8">
    <source>
        <dbReference type="EMBL" id="GAA1738145.1"/>
    </source>
</evidence>
<dbReference type="InterPro" id="IPR052159">
    <property type="entry name" value="Competence_DNA_uptake"/>
</dbReference>